<feature type="transmembrane region" description="Helical" evidence="1">
    <location>
        <begin position="99"/>
        <end position="121"/>
    </location>
</feature>
<evidence type="ECO:0000313" key="4">
    <source>
        <dbReference type="Proteomes" id="UP000298653"/>
    </source>
</evidence>
<feature type="transmembrane region" description="Helical" evidence="1">
    <location>
        <begin position="12"/>
        <end position="30"/>
    </location>
</feature>
<feature type="domain" description="VanZ-like" evidence="2">
    <location>
        <begin position="17"/>
        <end position="143"/>
    </location>
</feature>
<keyword evidence="1" id="KW-0812">Transmembrane</keyword>
<dbReference type="PANTHER" id="PTHR36834:SF1">
    <property type="entry name" value="INTEGRAL MEMBRANE PROTEIN"/>
    <property type="match status" value="1"/>
</dbReference>
<dbReference type="PANTHER" id="PTHR36834">
    <property type="entry name" value="MEMBRANE PROTEIN-RELATED"/>
    <property type="match status" value="1"/>
</dbReference>
<evidence type="ECO:0000313" key="3">
    <source>
        <dbReference type="EMBL" id="QCP36040.1"/>
    </source>
</evidence>
<protein>
    <submittedName>
        <fullName evidence="3">VanZ</fullName>
    </submittedName>
</protein>
<keyword evidence="1" id="KW-0472">Membrane</keyword>
<keyword evidence="1" id="KW-1133">Transmembrane helix</keyword>
<gene>
    <name evidence="3" type="ORF">AR1Y2_2586</name>
</gene>
<feature type="transmembrane region" description="Helical" evidence="1">
    <location>
        <begin position="67"/>
        <end position="87"/>
    </location>
</feature>
<sequence length="155" mass="18193">MTRKKKKAARFGCRILFYLYIILIFYFVLLSERYGRETGYETSHVNLVLFKEIKRFWMYRSLLTPEAFITNLVGNVFAFSPFGFLLPAMTEKKRGFIKVVVGTFLFSFLIESCQFIFKVGVFDVDDLLLNTVGGLIGYIIYTFGYKISVTIYRRR</sequence>
<dbReference type="Proteomes" id="UP000298653">
    <property type="component" value="Chromosome"/>
</dbReference>
<feature type="transmembrane region" description="Helical" evidence="1">
    <location>
        <begin position="127"/>
        <end position="145"/>
    </location>
</feature>
<keyword evidence="4" id="KW-1185">Reference proteome</keyword>
<organism evidence="3 4">
    <name type="scientific">Anaerostipes rhamnosivorans</name>
    <dbReference type="NCBI Taxonomy" id="1229621"/>
    <lineage>
        <taxon>Bacteria</taxon>
        <taxon>Bacillati</taxon>
        <taxon>Bacillota</taxon>
        <taxon>Clostridia</taxon>
        <taxon>Lachnospirales</taxon>
        <taxon>Lachnospiraceae</taxon>
        <taxon>Anaerostipes</taxon>
    </lineage>
</organism>
<dbReference type="AlphaFoldDB" id="A0A4V1EGG9"/>
<reference evidence="3 4" key="1">
    <citation type="submission" date="2019-05" db="EMBL/GenBank/DDBJ databases">
        <title>Complete genome sequencing of Anaerostipes rhamnosivorans.</title>
        <authorList>
            <person name="Bui T.P.N."/>
            <person name="de Vos W.M."/>
        </authorList>
    </citation>
    <scope>NUCLEOTIDE SEQUENCE [LARGE SCALE GENOMIC DNA]</scope>
    <source>
        <strain evidence="3 4">1y2</strain>
    </source>
</reference>
<accession>A0A4V1EGG9</accession>
<name>A0A4V1EGG9_9FIRM</name>
<dbReference type="KEGG" id="arf:AR1Y2_2586"/>
<dbReference type="RefSeq" id="WP_137329326.1">
    <property type="nucleotide sequence ID" value="NZ_CP040058.1"/>
</dbReference>
<dbReference type="OrthoDB" id="9805025at2"/>
<proteinExistence type="predicted"/>
<evidence type="ECO:0000256" key="1">
    <source>
        <dbReference type="SAM" id="Phobius"/>
    </source>
</evidence>
<dbReference type="EMBL" id="CP040058">
    <property type="protein sequence ID" value="QCP36040.1"/>
    <property type="molecule type" value="Genomic_DNA"/>
</dbReference>
<dbReference type="Pfam" id="PF04892">
    <property type="entry name" value="VanZ"/>
    <property type="match status" value="1"/>
</dbReference>
<evidence type="ECO:0000259" key="2">
    <source>
        <dbReference type="Pfam" id="PF04892"/>
    </source>
</evidence>
<dbReference type="InterPro" id="IPR006976">
    <property type="entry name" value="VanZ-like"/>
</dbReference>
<dbReference type="InterPro" id="IPR053150">
    <property type="entry name" value="Teicoplanin_resist-assoc"/>
</dbReference>